<dbReference type="EMBL" id="LR796296">
    <property type="protein sequence ID" value="CAB4134921.1"/>
    <property type="molecule type" value="Genomic_DNA"/>
</dbReference>
<name>A0A6J5LL33_9CAUD</name>
<accession>A0A6J5LL33</accession>
<feature type="region of interest" description="Disordered" evidence="1">
    <location>
        <begin position="121"/>
        <end position="182"/>
    </location>
</feature>
<reference evidence="2" key="1">
    <citation type="submission" date="2020-04" db="EMBL/GenBank/DDBJ databases">
        <authorList>
            <person name="Chiriac C."/>
            <person name="Salcher M."/>
            <person name="Ghai R."/>
            <person name="Kavagutti S V."/>
        </authorList>
    </citation>
    <scope>NUCLEOTIDE SEQUENCE</scope>
</reference>
<feature type="compositionally biased region" description="Basic and acidic residues" evidence="1">
    <location>
        <begin position="165"/>
        <end position="175"/>
    </location>
</feature>
<evidence type="ECO:0000256" key="1">
    <source>
        <dbReference type="SAM" id="MobiDB-lite"/>
    </source>
</evidence>
<protein>
    <submittedName>
        <fullName evidence="2">Uncharacterized protein</fullName>
    </submittedName>
</protein>
<feature type="compositionally biased region" description="Basic and acidic residues" evidence="1">
    <location>
        <begin position="126"/>
        <end position="139"/>
    </location>
</feature>
<evidence type="ECO:0000313" key="2">
    <source>
        <dbReference type="EMBL" id="CAB4134921.1"/>
    </source>
</evidence>
<organism evidence="2">
    <name type="scientific">uncultured Caudovirales phage</name>
    <dbReference type="NCBI Taxonomy" id="2100421"/>
    <lineage>
        <taxon>Viruses</taxon>
        <taxon>Duplodnaviria</taxon>
        <taxon>Heunggongvirae</taxon>
        <taxon>Uroviricota</taxon>
        <taxon>Caudoviricetes</taxon>
        <taxon>Peduoviridae</taxon>
        <taxon>Maltschvirus</taxon>
        <taxon>Maltschvirus maltsch</taxon>
    </lineage>
</organism>
<sequence length="182" mass="20669">MLSRHWFRCGLAAGDGPCTGQVPSLVVTDTVGGSFALGLSEVFRVRAVLGIEDQQHQRTRPKDSTKRLNSASTLWSALKARVSTALRQRGKAVLWRVNNVDRAGGEQAAWGVETVRTWHQRRHRGEQRESLRLTERASEGRTVYTQRERRDNEVIINSEGGRPCRQREKQRDRQSGRVQSPR</sequence>
<proteinExistence type="predicted"/>
<gene>
    <name evidence="2" type="ORF">UFOVP274_83</name>
</gene>